<gene>
    <name evidence="1" type="ORF">JL106_08155</name>
</gene>
<protein>
    <submittedName>
        <fullName evidence="1">Uncharacterized protein</fullName>
    </submittedName>
</protein>
<dbReference type="Proteomes" id="UP000663792">
    <property type="component" value="Unassembled WGS sequence"/>
</dbReference>
<accession>A0A938YFL7</accession>
<evidence type="ECO:0000313" key="1">
    <source>
        <dbReference type="EMBL" id="MBM9467249.1"/>
    </source>
</evidence>
<keyword evidence="2" id="KW-1185">Reference proteome</keyword>
<dbReference type="EMBL" id="JAERWK010000010">
    <property type="protein sequence ID" value="MBM9467249.1"/>
    <property type="molecule type" value="Genomic_DNA"/>
</dbReference>
<organism evidence="1 2">
    <name type="scientific">Nakamurella leprariae</name>
    <dbReference type="NCBI Taxonomy" id="2803911"/>
    <lineage>
        <taxon>Bacteria</taxon>
        <taxon>Bacillati</taxon>
        <taxon>Actinomycetota</taxon>
        <taxon>Actinomycetes</taxon>
        <taxon>Nakamurellales</taxon>
        <taxon>Nakamurellaceae</taxon>
        <taxon>Nakamurella</taxon>
    </lineage>
</organism>
<evidence type="ECO:0000313" key="2">
    <source>
        <dbReference type="Proteomes" id="UP000663792"/>
    </source>
</evidence>
<dbReference type="RefSeq" id="WP_205260205.1">
    <property type="nucleotide sequence ID" value="NZ_JAERWK010000010.1"/>
</dbReference>
<dbReference type="AlphaFoldDB" id="A0A938YFL7"/>
<comment type="caution">
    <text evidence="1">The sequence shown here is derived from an EMBL/GenBank/DDBJ whole genome shotgun (WGS) entry which is preliminary data.</text>
</comment>
<reference evidence="1" key="1">
    <citation type="submission" date="2021-01" db="EMBL/GenBank/DDBJ databases">
        <title>YIM 132084 draft genome.</title>
        <authorList>
            <person name="An D."/>
        </authorList>
    </citation>
    <scope>NUCLEOTIDE SEQUENCE</scope>
    <source>
        <strain evidence="1">YIM 132084</strain>
    </source>
</reference>
<sequence>MSARRIYRIHVISNGGDYPRKFIPPDDAWIDPDTGYPGERRFVPPSVGVYPRHFLSQSGAQERRDMLEANGCRAWVERSNPIEFPSEDQSRYTVELGGQTFNQAQWEAIDRYIDARLTHHQPPTTDSAA</sequence>
<proteinExistence type="predicted"/>
<name>A0A938YFL7_9ACTN</name>